<evidence type="ECO:0000313" key="3">
    <source>
        <dbReference type="Proteomes" id="UP000061630"/>
    </source>
</evidence>
<dbReference type="InterPro" id="IPR000836">
    <property type="entry name" value="PRTase_dom"/>
</dbReference>
<sequence>MPWGWIEALLGHACPGCGGPLDLPALCGRCRAGLEAFSTGEMVYLGHYARVGPLVRALKYGRREALARALAEPLARAVAARGWRLQGVTAVPTLPHRLALRGYNPPEVLARALAEALGVPYRPVLFRRRYTPGQPTRGFKERRLLPGDLFGARVRVEGTWLLVDDVLTSGATFLRARGALLEAGAAHVYGAFLAVRDPRALGPYR</sequence>
<organism evidence="2 3">
    <name type="scientific">Thermus parvatiensis</name>
    <dbReference type="NCBI Taxonomy" id="456163"/>
    <lineage>
        <taxon>Bacteria</taxon>
        <taxon>Thermotogati</taxon>
        <taxon>Deinococcota</taxon>
        <taxon>Deinococci</taxon>
        <taxon>Thermales</taxon>
        <taxon>Thermaceae</taxon>
        <taxon>Thermus</taxon>
    </lineage>
</organism>
<evidence type="ECO:0000256" key="1">
    <source>
        <dbReference type="ARBA" id="ARBA00008007"/>
    </source>
</evidence>
<dbReference type="KEGG" id="tpar:AV541_05410"/>
<name>A0A0X8D7U7_9DEIN</name>
<dbReference type="InterPro" id="IPR051910">
    <property type="entry name" value="ComF/GntX_DNA_util-trans"/>
</dbReference>
<dbReference type="PANTHER" id="PTHR47505:SF1">
    <property type="entry name" value="DNA UTILIZATION PROTEIN YHGH"/>
    <property type="match status" value="1"/>
</dbReference>
<dbReference type="SUPFAM" id="SSF53271">
    <property type="entry name" value="PRTase-like"/>
    <property type="match status" value="1"/>
</dbReference>
<dbReference type="PANTHER" id="PTHR47505">
    <property type="entry name" value="DNA UTILIZATION PROTEIN YHGH"/>
    <property type="match status" value="1"/>
</dbReference>
<dbReference type="Gene3D" id="3.40.50.2020">
    <property type="match status" value="1"/>
</dbReference>
<proteinExistence type="inferred from homology"/>
<gene>
    <name evidence="2" type="ORF">AV541_05410</name>
</gene>
<accession>A0A0X8D7U7</accession>
<dbReference type="CDD" id="cd06223">
    <property type="entry name" value="PRTases_typeI"/>
    <property type="match status" value="1"/>
</dbReference>
<dbReference type="EMBL" id="CP014141">
    <property type="protein sequence ID" value="AMA75587.1"/>
    <property type="molecule type" value="Genomic_DNA"/>
</dbReference>
<dbReference type="InterPro" id="IPR029057">
    <property type="entry name" value="PRTase-like"/>
</dbReference>
<dbReference type="RefSeq" id="WP_060384429.1">
    <property type="nucleotide sequence ID" value="NZ_CP014141.1"/>
</dbReference>
<reference evidence="2 3" key="1">
    <citation type="submission" date="2016-01" db="EMBL/GenBank/DDBJ databases">
        <title>Genome sequence of Thermus parvatiensis, a thermophile isolated from a hot water spring.</title>
        <authorList>
            <person name="Tripathi C."/>
            <person name="Lal R."/>
        </authorList>
    </citation>
    <scope>NUCLEOTIDE SEQUENCE [LARGE SCALE GENOMIC DNA]</scope>
    <source>
        <strain evidence="2 3">RL</strain>
    </source>
</reference>
<comment type="similarity">
    <text evidence="1">Belongs to the ComF/GntX family.</text>
</comment>
<evidence type="ECO:0000313" key="2">
    <source>
        <dbReference type="EMBL" id="AMA75587.1"/>
    </source>
</evidence>
<dbReference type="AlphaFoldDB" id="A0A0X8D7U7"/>
<protein>
    <submittedName>
        <fullName evidence="2">Competence protein ComF</fullName>
    </submittedName>
</protein>
<dbReference type="Proteomes" id="UP000061630">
    <property type="component" value="Chromosome"/>
</dbReference>